<dbReference type="InterPro" id="IPR002017">
    <property type="entry name" value="Spectrin_repeat"/>
</dbReference>
<dbReference type="PANTHER" id="PTHR11915">
    <property type="entry name" value="SPECTRIN/FILAMIN RELATED CYTOSKELETAL PROTEIN"/>
    <property type="match status" value="1"/>
</dbReference>
<feature type="region of interest" description="Disordered" evidence="2">
    <location>
        <begin position="233"/>
        <end position="269"/>
    </location>
</feature>
<protein>
    <submittedName>
        <fullName evidence="4">Uncharacterized protein</fullName>
    </submittedName>
</protein>
<dbReference type="InterPro" id="IPR018159">
    <property type="entry name" value="Spectrin/alpha-actinin"/>
</dbReference>
<dbReference type="Proteomes" id="UP001620626">
    <property type="component" value="Unassembled WGS sequence"/>
</dbReference>
<feature type="transmembrane region" description="Helical" evidence="3">
    <location>
        <begin position="274"/>
        <end position="294"/>
    </location>
</feature>
<feature type="compositionally biased region" description="Basic and acidic residues" evidence="2">
    <location>
        <begin position="132"/>
        <end position="153"/>
    </location>
</feature>
<reference evidence="4 5" key="1">
    <citation type="submission" date="2024-10" db="EMBL/GenBank/DDBJ databases">
        <authorList>
            <person name="Kim D."/>
        </authorList>
    </citation>
    <scope>NUCLEOTIDE SEQUENCE [LARGE SCALE GENOMIC DNA]</scope>
    <source>
        <strain evidence="4">BH-2024</strain>
    </source>
</reference>
<keyword evidence="3" id="KW-0812">Transmembrane</keyword>
<sequence length="472" mass="53985">MVSVFLSQEDTTGDNVESQIKKREDFDKAIASQQEKLNNLDSLARQLVKAGHYEASQITAKRDQIFERWDQLKAALIEKPSNLGTAQTLQQFSRDVDEVKNWIAEKFQVAQEETHNDPTNIQQKHQKQQSTLKRDVVESSIGDKEPHVRSADFGRDLSSLQLLQNKQDTFDNELNTSEDSADVRGETLNKAITVHQLLRNIDEEESWIKEKKFRRTRRRRRWVDGTLEPILQGLSAPTEPCTTKTTAAPSTTTTTANPSTTTTTKPQAEMPPDAASAALFLLLVVGVLLAIFFCRPDILWFDARLEKAFLERQRFNDFKNDLKGNEVRLREMNQITDTSTLKRDVVESSIGDKEPHVRSADFGRDLSSLQLLQNKQDTFDNELNTSEGSADGRGKKLNKANTVHQLLRNIDEEESWIKEKKLINSDNHHAKNIGTRTEQLLEHLILIKLFFDDIFFILTFAFFIFDTINLIL</sequence>
<name>A0ABD2LSX6_9BILA</name>
<evidence type="ECO:0000313" key="5">
    <source>
        <dbReference type="Proteomes" id="UP001620626"/>
    </source>
</evidence>
<keyword evidence="5" id="KW-1185">Reference proteome</keyword>
<keyword evidence="3" id="KW-0472">Membrane</keyword>
<proteinExistence type="predicted"/>
<evidence type="ECO:0000256" key="3">
    <source>
        <dbReference type="SAM" id="Phobius"/>
    </source>
</evidence>
<feature type="region of interest" description="Disordered" evidence="2">
    <location>
        <begin position="111"/>
        <end position="153"/>
    </location>
</feature>
<feature type="transmembrane region" description="Helical" evidence="3">
    <location>
        <begin position="445"/>
        <end position="465"/>
    </location>
</feature>
<evidence type="ECO:0000256" key="2">
    <source>
        <dbReference type="SAM" id="MobiDB-lite"/>
    </source>
</evidence>
<keyword evidence="1" id="KW-0677">Repeat</keyword>
<gene>
    <name evidence="4" type="ORF">niasHT_004108</name>
</gene>
<dbReference type="SMART" id="SM00150">
    <property type="entry name" value="SPEC"/>
    <property type="match status" value="3"/>
</dbReference>
<evidence type="ECO:0000313" key="4">
    <source>
        <dbReference type="EMBL" id="KAL3118226.1"/>
    </source>
</evidence>
<dbReference type="Pfam" id="PF00435">
    <property type="entry name" value="Spectrin"/>
    <property type="match status" value="2"/>
</dbReference>
<keyword evidence="3" id="KW-1133">Transmembrane helix</keyword>
<evidence type="ECO:0000256" key="1">
    <source>
        <dbReference type="ARBA" id="ARBA00022737"/>
    </source>
</evidence>
<dbReference type="Gene3D" id="1.20.58.60">
    <property type="match status" value="4"/>
</dbReference>
<dbReference type="SUPFAM" id="SSF46966">
    <property type="entry name" value="Spectrin repeat"/>
    <property type="match status" value="3"/>
</dbReference>
<feature type="compositionally biased region" description="Polar residues" evidence="2">
    <location>
        <begin position="117"/>
        <end position="131"/>
    </location>
</feature>
<dbReference type="AlphaFoldDB" id="A0ABD2LSX6"/>
<comment type="caution">
    <text evidence="4">The sequence shown here is derived from an EMBL/GenBank/DDBJ whole genome shotgun (WGS) entry which is preliminary data.</text>
</comment>
<feature type="compositionally biased region" description="Low complexity" evidence="2">
    <location>
        <begin position="242"/>
        <end position="266"/>
    </location>
</feature>
<organism evidence="4 5">
    <name type="scientific">Heterodera trifolii</name>
    <dbReference type="NCBI Taxonomy" id="157864"/>
    <lineage>
        <taxon>Eukaryota</taxon>
        <taxon>Metazoa</taxon>
        <taxon>Ecdysozoa</taxon>
        <taxon>Nematoda</taxon>
        <taxon>Chromadorea</taxon>
        <taxon>Rhabditida</taxon>
        <taxon>Tylenchina</taxon>
        <taxon>Tylenchomorpha</taxon>
        <taxon>Tylenchoidea</taxon>
        <taxon>Heteroderidae</taxon>
        <taxon>Heteroderinae</taxon>
        <taxon>Heterodera</taxon>
    </lineage>
</organism>
<accession>A0ABD2LSX6</accession>
<dbReference type="CDD" id="cd00176">
    <property type="entry name" value="SPEC"/>
    <property type="match status" value="1"/>
</dbReference>
<dbReference type="EMBL" id="JBICBT010000290">
    <property type="protein sequence ID" value="KAL3118226.1"/>
    <property type="molecule type" value="Genomic_DNA"/>
</dbReference>